<evidence type="ECO:0000259" key="4">
    <source>
        <dbReference type="Pfam" id="PF03787"/>
    </source>
</evidence>
<dbReference type="InterPro" id="IPR013410">
    <property type="entry name" value="CRISPR-assoc_RAMP_Cmr4"/>
</dbReference>
<evidence type="ECO:0000313" key="5">
    <source>
        <dbReference type="EMBL" id="KXK59006.1"/>
    </source>
</evidence>
<evidence type="ECO:0000256" key="2">
    <source>
        <dbReference type="ARBA" id="ARBA00093789"/>
    </source>
</evidence>
<protein>
    <recommendedName>
        <fullName evidence="4">CRISPR type III-associated protein domain-containing protein</fullName>
    </recommendedName>
</protein>
<keyword evidence="1" id="KW-0051">Antiviral defense</keyword>
<dbReference type="InterPro" id="IPR005537">
    <property type="entry name" value="RAMP_III_fam"/>
</dbReference>
<dbReference type="AlphaFoldDB" id="A0A136PKX9"/>
<dbReference type="OrthoDB" id="9789361at2"/>
<reference evidence="5 6" key="1">
    <citation type="submission" date="2016-01" db="EMBL/GenBank/DDBJ databases">
        <title>Whole genome sequence and analysis of Micromonospora rosaria DSM 803, which can produce antibacterial substance rosamicin.</title>
        <authorList>
            <person name="Yang H."/>
            <person name="He X."/>
            <person name="Zhu D."/>
        </authorList>
    </citation>
    <scope>NUCLEOTIDE SEQUENCE [LARGE SCALE GENOMIC DNA]</scope>
    <source>
        <strain evidence="5 6">DSM 803</strain>
    </source>
</reference>
<dbReference type="PANTHER" id="PTHR36700">
    <property type="entry name" value="CRISPR SYSTEM CMR SUBUNIT CMR4"/>
    <property type="match status" value="1"/>
</dbReference>
<organism evidence="5 6">
    <name type="scientific">Micromonospora rosaria</name>
    <dbReference type="NCBI Taxonomy" id="47874"/>
    <lineage>
        <taxon>Bacteria</taxon>
        <taxon>Bacillati</taxon>
        <taxon>Actinomycetota</taxon>
        <taxon>Actinomycetes</taxon>
        <taxon>Micromonosporales</taxon>
        <taxon>Micromonosporaceae</taxon>
        <taxon>Micromonospora</taxon>
    </lineage>
</organism>
<dbReference type="Proteomes" id="UP000070620">
    <property type="component" value="Unassembled WGS sequence"/>
</dbReference>
<comment type="subunit">
    <text evidence="2">Part of the Csm effector complex that includes Cas10, Csm2, Csm3, Csm4 and Csm5.</text>
</comment>
<keyword evidence="6" id="KW-1185">Reference proteome</keyword>
<dbReference type="PANTHER" id="PTHR36700:SF1">
    <property type="entry name" value="CRISPR SYSTEM CMR SUBUNIT CMR4"/>
    <property type="match status" value="1"/>
</dbReference>
<feature type="domain" description="CRISPR type III-associated protein" evidence="4">
    <location>
        <begin position="8"/>
        <end position="300"/>
    </location>
</feature>
<evidence type="ECO:0000256" key="3">
    <source>
        <dbReference type="SAM" id="MobiDB-lite"/>
    </source>
</evidence>
<evidence type="ECO:0000313" key="6">
    <source>
        <dbReference type="Proteomes" id="UP000070620"/>
    </source>
</evidence>
<dbReference type="GO" id="GO:0051607">
    <property type="term" value="P:defense response to virus"/>
    <property type="evidence" value="ECO:0007669"/>
    <property type="project" value="UniProtKB-KW"/>
</dbReference>
<comment type="caution">
    <text evidence="5">The sequence shown here is derived from an EMBL/GenBank/DDBJ whole genome shotgun (WGS) entry which is preliminary data.</text>
</comment>
<dbReference type="NCBIfam" id="TIGR02580">
    <property type="entry name" value="cas_RAMP_Cmr4"/>
    <property type="match status" value="1"/>
</dbReference>
<dbReference type="EMBL" id="LRQV01000138">
    <property type="protein sequence ID" value="KXK59006.1"/>
    <property type="molecule type" value="Genomic_DNA"/>
</dbReference>
<sequence>MVHALLFLYAESPVHAGADGALGDLDLPIQREAGTGLPVVWGQSLKGALRSHARTRWGRSDPRITVLFGDPPPGVTADGDSAAGSDSTVGRGGAPQTRSPRPGSLSVGDAHLVAFPAATVRDTFAWVTSPLALGRLHRRLRLLDRQGPRADVPRPTGESMLAASDDWTHPRAVVGPYVTDCQSDDATRQWAGWLADTGLPDADEFGYFQAKLRRDLLVVTDGLLAPLTRDCAEVTPRVQLEENRKIVRHGPFHTEYLPAETLLVSLLEAPDAATLETVDGLVTGQILHLGGNETIGKGLVWGRLTSGGADAGA</sequence>
<feature type="region of interest" description="Disordered" evidence="3">
    <location>
        <begin position="68"/>
        <end position="105"/>
    </location>
</feature>
<evidence type="ECO:0000256" key="1">
    <source>
        <dbReference type="ARBA" id="ARBA00023118"/>
    </source>
</evidence>
<gene>
    <name evidence="5" type="ORF">AWW66_26615</name>
</gene>
<proteinExistence type="predicted"/>
<accession>A0A136PKX9</accession>
<name>A0A136PKX9_9ACTN</name>
<dbReference type="RefSeq" id="WP_067371734.1">
    <property type="nucleotide sequence ID" value="NZ_JBIUBN010000030.1"/>
</dbReference>
<dbReference type="Pfam" id="PF03787">
    <property type="entry name" value="RAMPs"/>
    <property type="match status" value="1"/>
</dbReference>